<dbReference type="InterPro" id="IPR004155">
    <property type="entry name" value="PBS_lyase_HEAT"/>
</dbReference>
<dbReference type="Pfam" id="PF13646">
    <property type="entry name" value="HEAT_2"/>
    <property type="match status" value="1"/>
</dbReference>
<dbReference type="InterPro" id="IPR011989">
    <property type="entry name" value="ARM-like"/>
</dbReference>
<dbReference type="RefSeq" id="WP_071896331.1">
    <property type="nucleotide sequence ID" value="NZ_MPIN01000001.1"/>
</dbReference>
<protein>
    <recommendedName>
        <fullName evidence="3">TIGR02270 family protein</fullName>
    </recommendedName>
</protein>
<dbReference type="AlphaFoldDB" id="A0A1L9BIX9"/>
<organism evidence="1 2">
    <name type="scientific">Cystobacter ferrugineus</name>
    <dbReference type="NCBI Taxonomy" id="83449"/>
    <lineage>
        <taxon>Bacteria</taxon>
        <taxon>Pseudomonadati</taxon>
        <taxon>Myxococcota</taxon>
        <taxon>Myxococcia</taxon>
        <taxon>Myxococcales</taxon>
        <taxon>Cystobacterineae</taxon>
        <taxon>Archangiaceae</taxon>
        <taxon>Cystobacter</taxon>
    </lineage>
</organism>
<comment type="caution">
    <text evidence="1">The sequence shown here is derived from an EMBL/GenBank/DDBJ whole genome shotgun (WGS) entry which is preliminary data.</text>
</comment>
<evidence type="ECO:0000313" key="1">
    <source>
        <dbReference type="EMBL" id="OJH42242.1"/>
    </source>
</evidence>
<reference evidence="2" key="1">
    <citation type="submission" date="2016-11" db="EMBL/GenBank/DDBJ databases">
        <authorList>
            <person name="Shukria A."/>
            <person name="Stevens D.C."/>
        </authorList>
    </citation>
    <scope>NUCLEOTIDE SEQUENCE [LARGE SCALE GENOMIC DNA]</scope>
    <source>
        <strain evidence="2">Cbfe23</strain>
    </source>
</reference>
<dbReference type="EMBL" id="MPIN01000001">
    <property type="protein sequence ID" value="OJH42242.1"/>
    <property type="molecule type" value="Genomic_DNA"/>
</dbReference>
<name>A0A1L9BIX9_9BACT</name>
<evidence type="ECO:0000313" key="2">
    <source>
        <dbReference type="Proteomes" id="UP000182229"/>
    </source>
</evidence>
<sequence>MARSLLEHPSAPDFLREFQEEHLSELTFLLAQRQRYLHDPEVKWPDIESLEERIFCHSEAMQAGGDVAAACAREALTSEASDELTAGVFAIVLAENGIAEMMTRMAETDASLLPCFTEALTLVRHPQLSERLVALLSAARPEVRAATALILGHRHEIEAGPILPLLDDDVLEVRAAAALALSDLGHRPALPMIESRLTLSSVEELDIWALAALRLGSSRALHACRQAAQLTRNLSPRIPWLLGMAGDAQDFGLLRQLCPRPDLMQASLEALGTLGVPASIPLLIEHLSHNKTAIKEAAASALSLMTGAGLTEKVRLFEEDSESADGEEQAWREVTRPSLDATVWSTWWMEHRTRLEGKSRLRFGQPHSLDSCIEELAHPLSSFDARARAALEMDIRSGKTVGFRPDWPIRRQHQAIARWRRR</sequence>
<dbReference type="Gene3D" id="1.25.10.10">
    <property type="entry name" value="Leucine-rich Repeat Variant"/>
    <property type="match status" value="2"/>
</dbReference>
<dbReference type="InterPro" id="IPR016024">
    <property type="entry name" value="ARM-type_fold"/>
</dbReference>
<accession>A0A1L9BIX9</accession>
<dbReference type="OrthoDB" id="5505282at2"/>
<dbReference type="STRING" id="83449.BON30_03255"/>
<proteinExistence type="predicted"/>
<reference evidence="1 2" key="2">
    <citation type="submission" date="2016-12" db="EMBL/GenBank/DDBJ databases">
        <title>Draft Genome Sequence of Cystobacter ferrugineus Strain Cbfe23.</title>
        <authorList>
            <person name="Akbar S."/>
            <person name="Dowd S.E."/>
            <person name="Stevens D.C."/>
        </authorList>
    </citation>
    <scope>NUCLEOTIDE SEQUENCE [LARGE SCALE GENOMIC DNA]</scope>
    <source>
        <strain evidence="1 2">Cbfe23</strain>
    </source>
</reference>
<evidence type="ECO:0008006" key="3">
    <source>
        <dbReference type="Google" id="ProtNLM"/>
    </source>
</evidence>
<dbReference type="SUPFAM" id="SSF48371">
    <property type="entry name" value="ARM repeat"/>
    <property type="match status" value="1"/>
</dbReference>
<dbReference type="Pfam" id="PF03130">
    <property type="entry name" value="HEAT_PBS"/>
    <property type="match status" value="1"/>
</dbReference>
<gene>
    <name evidence="1" type="ORF">BON30_03255</name>
</gene>
<dbReference type="Proteomes" id="UP000182229">
    <property type="component" value="Unassembled WGS sequence"/>
</dbReference>
<keyword evidence="2" id="KW-1185">Reference proteome</keyword>
<dbReference type="SMART" id="SM00567">
    <property type="entry name" value="EZ_HEAT"/>
    <property type="match status" value="3"/>
</dbReference>